<keyword evidence="2" id="KW-1185">Reference proteome</keyword>
<protein>
    <submittedName>
        <fullName evidence="1">Uncharacterized protein</fullName>
    </submittedName>
</protein>
<dbReference type="EMBL" id="CP001684">
    <property type="protein sequence ID" value="ACV21401.1"/>
    <property type="molecule type" value="Genomic_DNA"/>
</dbReference>
<sequence length="84" mass="9611">MRWRKPTRETDHRPRDGLFLQHHYPCETAKDGLGLDEEPLDTYAGMSFFCIQVTGPEHILLLTAEKRSDDLVDHALSSPYIPSS</sequence>
<proteinExistence type="predicted"/>
<evidence type="ECO:0000313" key="1">
    <source>
        <dbReference type="EMBL" id="ACV21401.1"/>
    </source>
</evidence>
<accession>C7N295</accession>
<dbReference type="HOGENOM" id="CLU_2525759_0_0_11"/>
<gene>
    <name evidence="1" type="ordered locus">Shel_03340</name>
</gene>
<dbReference type="Proteomes" id="UP000002026">
    <property type="component" value="Chromosome"/>
</dbReference>
<dbReference type="KEGG" id="shi:Shel_03340"/>
<reference evidence="1 2" key="1">
    <citation type="journal article" date="2009" name="Stand. Genomic Sci.">
        <title>Complete genome sequence of Slackia heliotrinireducens type strain (RHS 1).</title>
        <authorList>
            <person name="Pukall R."/>
            <person name="Lapidus A."/>
            <person name="Nolan M."/>
            <person name="Copeland A."/>
            <person name="Glavina Del Rio T."/>
            <person name="Lucas S."/>
            <person name="Chen F."/>
            <person name="Tice H."/>
            <person name="Cheng J.F."/>
            <person name="Chertkov O."/>
            <person name="Bruce D."/>
            <person name="Goodwin L."/>
            <person name="Kuske C."/>
            <person name="Brettin T."/>
            <person name="Detter J.C."/>
            <person name="Han C."/>
            <person name="Pitluck S."/>
            <person name="Pati A."/>
            <person name="Mavrommatis K."/>
            <person name="Ivanova N."/>
            <person name="Ovchinnikova G."/>
            <person name="Chen A."/>
            <person name="Palaniappan K."/>
            <person name="Schneider S."/>
            <person name="Rohde M."/>
            <person name="Chain P."/>
            <person name="D'haeseleer P."/>
            <person name="Goker M."/>
            <person name="Bristow J."/>
            <person name="Eisen J.A."/>
            <person name="Markowitz V."/>
            <person name="Kyrpides N.C."/>
            <person name="Klenk H.P."/>
            <person name="Hugenholtz P."/>
        </authorList>
    </citation>
    <scope>NUCLEOTIDE SEQUENCE [LARGE SCALE GENOMIC DNA]</scope>
    <source>
        <strain evidence="2">ATCC 29202 / DSM 20476 / NCTC 11029 / RHS 1</strain>
    </source>
</reference>
<name>C7N295_SLAHD</name>
<evidence type="ECO:0000313" key="2">
    <source>
        <dbReference type="Proteomes" id="UP000002026"/>
    </source>
</evidence>
<organism evidence="1 2">
    <name type="scientific">Slackia heliotrinireducens (strain ATCC 29202 / DSM 20476 / NCTC 11029 / RHS 1)</name>
    <name type="common">Peptococcus heliotrinreducens</name>
    <dbReference type="NCBI Taxonomy" id="471855"/>
    <lineage>
        <taxon>Bacteria</taxon>
        <taxon>Bacillati</taxon>
        <taxon>Actinomycetota</taxon>
        <taxon>Coriobacteriia</taxon>
        <taxon>Eggerthellales</taxon>
        <taxon>Eggerthellaceae</taxon>
        <taxon>Slackia</taxon>
    </lineage>
</organism>
<dbReference type="AlphaFoldDB" id="C7N295"/>